<evidence type="ECO:0000256" key="1">
    <source>
        <dbReference type="ARBA" id="ARBA00007092"/>
    </source>
</evidence>
<dbReference type="SUPFAM" id="SSF56219">
    <property type="entry name" value="DNase I-like"/>
    <property type="match status" value="1"/>
</dbReference>
<evidence type="ECO:0000313" key="12">
    <source>
        <dbReference type="Proteomes" id="UP000297245"/>
    </source>
</evidence>
<dbReference type="AlphaFoldDB" id="A0A4V4HFP8"/>
<accession>A0A4V4HFP8</accession>
<gene>
    <name evidence="11" type="ORF">K435DRAFT_859145</name>
</gene>
<dbReference type="GO" id="GO:0005634">
    <property type="term" value="C:nucleus"/>
    <property type="evidence" value="ECO:0007669"/>
    <property type="project" value="TreeGrafter"/>
</dbReference>
<keyword evidence="4 6" id="KW-0460">Magnesium</keyword>
<dbReference type="Proteomes" id="UP000297245">
    <property type="component" value="Unassembled WGS sequence"/>
</dbReference>
<feature type="coiled-coil region" evidence="8">
    <location>
        <begin position="571"/>
        <end position="598"/>
    </location>
</feature>
<evidence type="ECO:0000256" key="6">
    <source>
        <dbReference type="PIRSR" id="PIRSR604808-2"/>
    </source>
</evidence>
<protein>
    <submittedName>
        <fullName evidence="11">DNase I-like protein</fullName>
    </submittedName>
</protein>
<feature type="region of interest" description="Disordered" evidence="9">
    <location>
        <begin position="1"/>
        <end position="23"/>
    </location>
</feature>
<feature type="binding site" evidence="6">
    <location>
        <position position="462"/>
    </location>
    <ligand>
        <name>Mg(2+)</name>
        <dbReference type="ChEBI" id="CHEBI:18420"/>
        <label>1</label>
    </ligand>
</feature>
<feature type="site" description="Transition state stabilizer" evidence="7">
    <location>
        <position position="375"/>
    </location>
</feature>
<feature type="binding site" evidence="6">
    <location>
        <position position="461"/>
    </location>
    <ligand>
        <name>Mg(2+)</name>
        <dbReference type="ChEBI" id="CHEBI:18420"/>
        <label>1</label>
    </ligand>
</feature>
<feature type="domain" description="Endonuclease/exonuclease/phosphatase" evidence="10">
    <location>
        <begin position="218"/>
        <end position="447"/>
    </location>
</feature>
<feature type="active site" description="Proton donor/acceptor" evidence="5">
    <location>
        <position position="373"/>
    </location>
</feature>
<evidence type="ECO:0000256" key="4">
    <source>
        <dbReference type="ARBA" id="ARBA00022842"/>
    </source>
</evidence>
<evidence type="ECO:0000259" key="10">
    <source>
        <dbReference type="Pfam" id="PF03372"/>
    </source>
</evidence>
<comment type="cofactor">
    <cofactor evidence="6">
        <name>Mg(2+)</name>
        <dbReference type="ChEBI" id="CHEBI:18420"/>
    </cofactor>
    <cofactor evidence="6">
        <name>Mn(2+)</name>
        <dbReference type="ChEBI" id="CHEBI:29035"/>
    </cofactor>
    <text evidence="6">Probably binds two magnesium or manganese ions per subunit.</text>
</comment>
<dbReference type="PANTHER" id="PTHR22748">
    <property type="entry name" value="AP ENDONUCLEASE"/>
    <property type="match status" value="1"/>
</dbReference>
<evidence type="ECO:0000256" key="5">
    <source>
        <dbReference type="PIRSR" id="PIRSR604808-1"/>
    </source>
</evidence>
<proteinExistence type="inferred from homology"/>
<feature type="binding site" evidence="6">
    <location>
        <position position="375"/>
    </location>
    <ligand>
        <name>Mg(2+)</name>
        <dbReference type="ChEBI" id="CHEBI:18420"/>
        <label>1</label>
    </ligand>
</feature>
<dbReference type="GO" id="GO:0003906">
    <property type="term" value="F:DNA-(apurinic or apyrimidinic site) endonuclease activity"/>
    <property type="evidence" value="ECO:0007669"/>
    <property type="project" value="TreeGrafter"/>
</dbReference>
<dbReference type="GO" id="GO:0006284">
    <property type="term" value="P:base-excision repair"/>
    <property type="evidence" value="ECO:0007669"/>
    <property type="project" value="TreeGrafter"/>
</dbReference>
<keyword evidence="8" id="KW-0175">Coiled coil</keyword>
<dbReference type="InterPro" id="IPR005135">
    <property type="entry name" value="Endo/exonuclease/phosphatase"/>
</dbReference>
<evidence type="ECO:0000256" key="9">
    <source>
        <dbReference type="SAM" id="MobiDB-lite"/>
    </source>
</evidence>
<keyword evidence="12" id="KW-1185">Reference proteome</keyword>
<feature type="site" description="Important for catalytic activity" evidence="7">
    <location>
        <position position="435"/>
    </location>
</feature>
<name>A0A4V4HFP8_DENBC</name>
<feature type="active site" evidence="5">
    <location>
        <position position="335"/>
    </location>
</feature>
<evidence type="ECO:0000313" key="11">
    <source>
        <dbReference type="EMBL" id="THU95795.1"/>
    </source>
</evidence>
<sequence length="602" mass="68137">MALNLDTRQGQLPPRGGNSLSVGYVPNDRGVGVGDRLPVSCLSESGEVLDNDRRQIQELNIGESTSQQAQYVSYDPQYAAGSQYVNRNDSNTSQNHFNPQYVEGSQYESLGQGIRLPQSTPQYVENSQYGNLNNGDLTSTEVPPLIPPAAYGTLSQILTDIEQQGATSRETLNQFLALTGALHAPSETQGTNPETQTAHTGHQLRNNKKHFRAAIRVASLNMRGYGNPNALHRDNKWNHINQLVREKRIGILALQETHLTSERHEQIEKVFSKRLKIFFSSDPENPTGRAGVAIVLNKELVKTNNIKTYQIVPGRALLLQAPTHKDSKINLLVVYAPNVTSSNGTENAEFWNKIHKYYEEKPNTPKPHILLGDLNVVEDGLIDRLPAHDDPEDALEALDDLKMLFNIKDGWRNTYPTTKSFTFMQSSTGSQSQIDRIYITDKFLKTAREWKIEQTGIPHADHKMTSVQISNEDSPYVGKGRWKFPNHILKDKELLNYIHKRGIEAEKELNTMRSTARTIGCNPQKIWYNLKMDIIKKAKERAKIVMPKLLTQIRETQTNLDQVINDTTIPEDIKIERARELQTEITNLERKRHETARRDVAV</sequence>
<feature type="active site" description="Proton acceptor" evidence="5">
    <location>
        <position position="462"/>
    </location>
</feature>
<dbReference type="GO" id="GO:0008311">
    <property type="term" value="F:double-stranded DNA 3'-5' DNA exonuclease activity"/>
    <property type="evidence" value="ECO:0007669"/>
    <property type="project" value="TreeGrafter"/>
</dbReference>
<keyword evidence="3" id="KW-0378">Hydrolase</keyword>
<dbReference type="PANTHER" id="PTHR22748:SF6">
    <property type="entry name" value="DNA-(APURINIC OR APYRIMIDINIC SITE) ENDONUCLEASE"/>
    <property type="match status" value="1"/>
</dbReference>
<dbReference type="InterPro" id="IPR004808">
    <property type="entry name" value="AP_endonuc_1"/>
</dbReference>
<dbReference type="Gene3D" id="3.60.10.10">
    <property type="entry name" value="Endonuclease/exonuclease/phosphatase"/>
    <property type="match status" value="1"/>
</dbReference>
<dbReference type="GO" id="GO:0046872">
    <property type="term" value="F:metal ion binding"/>
    <property type="evidence" value="ECO:0007669"/>
    <property type="project" value="UniProtKB-KW"/>
</dbReference>
<feature type="binding site" evidence="6">
    <location>
        <position position="373"/>
    </location>
    <ligand>
        <name>Mg(2+)</name>
        <dbReference type="ChEBI" id="CHEBI:18420"/>
        <label>1</label>
    </ligand>
</feature>
<evidence type="ECO:0000256" key="2">
    <source>
        <dbReference type="ARBA" id="ARBA00022723"/>
    </source>
</evidence>
<feature type="region of interest" description="Disordered" evidence="9">
    <location>
        <begin position="185"/>
        <end position="204"/>
    </location>
</feature>
<evidence type="ECO:0000256" key="3">
    <source>
        <dbReference type="ARBA" id="ARBA00022801"/>
    </source>
</evidence>
<organism evidence="11 12">
    <name type="scientific">Dendrothele bispora (strain CBS 962.96)</name>
    <dbReference type="NCBI Taxonomy" id="1314807"/>
    <lineage>
        <taxon>Eukaryota</taxon>
        <taxon>Fungi</taxon>
        <taxon>Dikarya</taxon>
        <taxon>Basidiomycota</taxon>
        <taxon>Agaricomycotina</taxon>
        <taxon>Agaricomycetes</taxon>
        <taxon>Agaricomycetidae</taxon>
        <taxon>Agaricales</taxon>
        <taxon>Agaricales incertae sedis</taxon>
        <taxon>Dendrothele</taxon>
    </lineage>
</organism>
<dbReference type="InterPro" id="IPR036691">
    <property type="entry name" value="Endo/exonu/phosph_ase_sf"/>
</dbReference>
<feature type="binding site" evidence="6">
    <location>
        <position position="221"/>
    </location>
    <ligand>
        <name>Mg(2+)</name>
        <dbReference type="ChEBI" id="CHEBI:18420"/>
        <label>1</label>
    </ligand>
</feature>
<feature type="site" description="Interaction with DNA substrate" evidence="7">
    <location>
        <position position="462"/>
    </location>
</feature>
<dbReference type="Pfam" id="PF03372">
    <property type="entry name" value="Exo_endo_phos"/>
    <property type="match status" value="1"/>
</dbReference>
<dbReference type="GO" id="GO:0008081">
    <property type="term" value="F:phosphoric diester hydrolase activity"/>
    <property type="evidence" value="ECO:0007669"/>
    <property type="project" value="TreeGrafter"/>
</dbReference>
<comment type="similarity">
    <text evidence="1">Belongs to the DNA repair enzymes AP/ExoA family.</text>
</comment>
<dbReference type="EMBL" id="ML179191">
    <property type="protein sequence ID" value="THU95795.1"/>
    <property type="molecule type" value="Genomic_DNA"/>
</dbReference>
<evidence type="ECO:0000256" key="7">
    <source>
        <dbReference type="PIRSR" id="PIRSR604808-3"/>
    </source>
</evidence>
<dbReference type="OrthoDB" id="416119at2759"/>
<feature type="compositionally biased region" description="Polar residues" evidence="9">
    <location>
        <begin position="1"/>
        <end position="10"/>
    </location>
</feature>
<keyword evidence="6" id="KW-0464">Manganese</keyword>
<dbReference type="CDD" id="cd09076">
    <property type="entry name" value="L1-EN"/>
    <property type="match status" value="1"/>
</dbReference>
<feature type="compositionally biased region" description="Polar residues" evidence="9">
    <location>
        <begin position="186"/>
        <end position="204"/>
    </location>
</feature>
<keyword evidence="2 6" id="KW-0479">Metal-binding</keyword>
<evidence type="ECO:0000256" key="8">
    <source>
        <dbReference type="SAM" id="Coils"/>
    </source>
</evidence>
<reference evidence="11 12" key="1">
    <citation type="journal article" date="2019" name="Nat. Ecol. Evol.">
        <title>Megaphylogeny resolves global patterns of mushroom evolution.</title>
        <authorList>
            <person name="Varga T."/>
            <person name="Krizsan K."/>
            <person name="Foldi C."/>
            <person name="Dima B."/>
            <person name="Sanchez-Garcia M."/>
            <person name="Sanchez-Ramirez S."/>
            <person name="Szollosi G.J."/>
            <person name="Szarkandi J.G."/>
            <person name="Papp V."/>
            <person name="Albert L."/>
            <person name="Andreopoulos W."/>
            <person name="Angelini C."/>
            <person name="Antonin V."/>
            <person name="Barry K.W."/>
            <person name="Bougher N.L."/>
            <person name="Buchanan P."/>
            <person name="Buyck B."/>
            <person name="Bense V."/>
            <person name="Catcheside P."/>
            <person name="Chovatia M."/>
            <person name="Cooper J."/>
            <person name="Damon W."/>
            <person name="Desjardin D."/>
            <person name="Finy P."/>
            <person name="Geml J."/>
            <person name="Haridas S."/>
            <person name="Hughes K."/>
            <person name="Justo A."/>
            <person name="Karasinski D."/>
            <person name="Kautmanova I."/>
            <person name="Kiss B."/>
            <person name="Kocsube S."/>
            <person name="Kotiranta H."/>
            <person name="LaButti K.M."/>
            <person name="Lechner B.E."/>
            <person name="Liimatainen K."/>
            <person name="Lipzen A."/>
            <person name="Lukacs Z."/>
            <person name="Mihaltcheva S."/>
            <person name="Morgado L.N."/>
            <person name="Niskanen T."/>
            <person name="Noordeloos M.E."/>
            <person name="Ohm R.A."/>
            <person name="Ortiz-Santana B."/>
            <person name="Ovrebo C."/>
            <person name="Racz N."/>
            <person name="Riley R."/>
            <person name="Savchenko A."/>
            <person name="Shiryaev A."/>
            <person name="Soop K."/>
            <person name="Spirin V."/>
            <person name="Szebenyi C."/>
            <person name="Tomsovsky M."/>
            <person name="Tulloss R.E."/>
            <person name="Uehling J."/>
            <person name="Grigoriev I.V."/>
            <person name="Vagvolgyi C."/>
            <person name="Papp T."/>
            <person name="Martin F.M."/>
            <person name="Miettinen O."/>
            <person name="Hibbett D.S."/>
            <person name="Nagy L.G."/>
        </authorList>
    </citation>
    <scope>NUCLEOTIDE SEQUENCE [LARGE SCALE GENOMIC DNA]</scope>
    <source>
        <strain evidence="11 12">CBS 962.96</strain>
    </source>
</reference>
<feature type="binding site" evidence="6">
    <location>
        <position position="256"/>
    </location>
    <ligand>
        <name>Mg(2+)</name>
        <dbReference type="ChEBI" id="CHEBI:18420"/>
        <label>1</label>
    </ligand>
</feature>